<dbReference type="SMART" id="SM00355">
    <property type="entry name" value="ZnF_C2H2"/>
    <property type="match status" value="2"/>
</dbReference>
<dbReference type="InterPro" id="IPR015410">
    <property type="entry name" value="DUF1985"/>
</dbReference>
<evidence type="ECO:0000259" key="7">
    <source>
        <dbReference type="PROSITE" id="PS50600"/>
    </source>
</evidence>
<feature type="domain" description="C2H2-type" evidence="6">
    <location>
        <begin position="35"/>
        <end position="62"/>
    </location>
</feature>
<dbReference type="PROSITE" id="PS50600">
    <property type="entry name" value="ULP_PROTEASE"/>
    <property type="match status" value="1"/>
</dbReference>
<dbReference type="Pfam" id="PF09331">
    <property type="entry name" value="DUF1985"/>
    <property type="match status" value="1"/>
</dbReference>
<accession>A0A2U1QEU7</accession>
<dbReference type="Pfam" id="PF13912">
    <property type="entry name" value="zf-C2H2_6"/>
    <property type="match status" value="1"/>
</dbReference>
<dbReference type="SUPFAM" id="SSF57667">
    <property type="entry name" value="beta-beta-alpha zinc fingers"/>
    <property type="match status" value="1"/>
</dbReference>
<feature type="domain" description="C2H2-type" evidence="6">
    <location>
        <begin position="86"/>
        <end position="113"/>
    </location>
</feature>
<keyword evidence="9" id="KW-1185">Reference proteome</keyword>
<dbReference type="GO" id="GO:0008234">
    <property type="term" value="F:cysteine-type peptidase activity"/>
    <property type="evidence" value="ECO:0007669"/>
    <property type="project" value="InterPro"/>
</dbReference>
<gene>
    <name evidence="8" type="ORF">CTI12_AA027910</name>
</gene>
<keyword evidence="4" id="KW-0863">Zinc-finger</keyword>
<evidence type="ECO:0000256" key="1">
    <source>
        <dbReference type="ARBA" id="ARBA00005234"/>
    </source>
</evidence>
<evidence type="ECO:0000256" key="4">
    <source>
        <dbReference type="PROSITE-ProRule" id="PRU00042"/>
    </source>
</evidence>
<feature type="domain" description="Ubiquitin-like protease family profile" evidence="7">
    <location>
        <begin position="842"/>
        <end position="1044"/>
    </location>
</feature>
<dbReference type="Pfam" id="PF02902">
    <property type="entry name" value="Peptidase_C48"/>
    <property type="match status" value="1"/>
</dbReference>
<dbReference type="InterPro" id="IPR038765">
    <property type="entry name" value="Papain-like_cys_pep_sf"/>
</dbReference>
<evidence type="ECO:0000313" key="9">
    <source>
        <dbReference type="Proteomes" id="UP000245207"/>
    </source>
</evidence>
<comment type="caution">
    <text evidence="8">The sequence shown here is derived from an EMBL/GenBank/DDBJ whole genome shotgun (WGS) entry which is preliminary data.</text>
</comment>
<keyword evidence="4" id="KW-0479">Metal-binding</keyword>
<dbReference type="InterPro" id="IPR013087">
    <property type="entry name" value="Znf_C2H2_type"/>
</dbReference>
<evidence type="ECO:0000256" key="2">
    <source>
        <dbReference type="ARBA" id="ARBA00022670"/>
    </source>
</evidence>
<dbReference type="OrthoDB" id="3533395at2759"/>
<proteinExistence type="inferred from homology"/>
<dbReference type="InterPro" id="IPR036236">
    <property type="entry name" value="Znf_C2H2_sf"/>
</dbReference>
<dbReference type="Proteomes" id="UP000245207">
    <property type="component" value="Unassembled WGS sequence"/>
</dbReference>
<evidence type="ECO:0000313" key="8">
    <source>
        <dbReference type="EMBL" id="PWA96531.1"/>
    </source>
</evidence>
<dbReference type="SUPFAM" id="SSF54001">
    <property type="entry name" value="Cysteine proteinases"/>
    <property type="match status" value="1"/>
</dbReference>
<dbReference type="PANTHER" id="PTHR48449">
    <property type="entry name" value="DUF1985 DOMAIN-CONTAINING PROTEIN"/>
    <property type="match status" value="1"/>
</dbReference>
<evidence type="ECO:0000256" key="3">
    <source>
        <dbReference type="ARBA" id="ARBA00022801"/>
    </source>
</evidence>
<evidence type="ECO:0000259" key="6">
    <source>
        <dbReference type="PROSITE" id="PS50157"/>
    </source>
</evidence>
<feature type="compositionally biased region" description="Acidic residues" evidence="5">
    <location>
        <begin position="620"/>
        <end position="629"/>
    </location>
</feature>
<keyword evidence="3" id="KW-0378">Hydrolase</keyword>
<dbReference type="Gene3D" id="3.30.160.60">
    <property type="entry name" value="Classic Zinc Finger"/>
    <property type="match status" value="1"/>
</dbReference>
<feature type="region of interest" description="Disordered" evidence="5">
    <location>
        <begin position="603"/>
        <end position="640"/>
    </location>
</feature>
<comment type="similarity">
    <text evidence="1">Belongs to the peptidase C48 family.</text>
</comment>
<dbReference type="Pfam" id="PF00096">
    <property type="entry name" value="zf-C2H2"/>
    <property type="match status" value="1"/>
</dbReference>
<dbReference type="STRING" id="35608.A0A2U1QEU7"/>
<dbReference type="InterPro" id="IPR003653">
    <property type="entry name" value="Peptidase_C48_C"/>
</dbReference>
<dbReference type="AlphaFoldDB" id="A0A2U1QEU7"/>
<dbReference type="PANTHER" id="PTHR48449:SF1">
    <property type="entry name" value="DUF1985 DOMAIN-CONTAINING PROTEIN"/>
    <property type="match status" value="1"/>
</dbReference>
<keyword evidence="4" id="KW-0862">Zinc</keyword>
<feature type="compositionally biased region" description="Basic and acidic residues" evidence="5">
    <location>
        <begin position="630"/>
        <end position="640"/>
    </location>
</feature>
<organism evidence="8 9">
    <name type="scientific">Artemisia annua</name>
    <name type="common">Sweet wormwood</name>
    <dbReference type="NCBI Taxonomy" id="35608"/>
    <lineage>
        <taxon>Eukaryota</taxon>
        <taxon>Viridiplantae</taxon>
        <taxon>Streptophyta</taxon>
        <taxon>Embryophyta</taxon>
        <taxon>Tracheophyta</taxon>
        <taxon>Spermatophyta</taxon>
        <taxon>Magnoliopsida</taxon>
        <taxon>eudicotyledons</taxon>
        <taxon>Gunneridae</taxon>
        <taxon>Pentapetalae</taxon>
        <taxon>asterids</taxon>
        <taxon>campanulids</taxon>
        <taxon>Asterales</taxon>
        <taxon>Asteraceae</taxon>
        <taxon>Asteroideae</taxon>
        <taxon>Anthemideae</taxon>
        <taxon>Artemisiinae</taxon>
        <taxon>Artemisia</taxon>
    </lineage>
</organism>
<dbReference type="PROSITE" id="PS50157">
    <property type="entry name" value="ZINC_FINGER_C2H2_2"/>
    <property type="match status" value="2"/>
</dbReference>
<dbReference type="EMBL" id="PKPP01000173">
    <property type="protein sequence ID" value="PWA96531.1"/>
    <property type="molecule type" value="Genomic_DNA"/>
</dbReference>
<dbReference type="GO" id="GO:0006508">
    <property type="term" value="P:proteolysis"/>
    <property type="evidence" value="ECO:0007669"/>
    <property type="project" value="UniProtKB-KW"/>
</dbReference>
<reference evidence="8 9" key="1">
    <citation type="journal article" date="2018" name="Mol. Plant">
        <title>The genome of Artemisia annua provides insight into the evolution of Asteraceae family and artemisinin biosynthesis.</title>
        <authorList>
            <person name="Shen Q."/>
            <person name="Zhang L."/>
            <person name="Liao Z."/>
            <person name="Wang S."/>
            <person name="Yan T."/>
            <person name="Shi P."/>
            <person name="Liu M."/>
            <person name="Fu X."/>
            <person name="Pan Q."/>
            <person name="Wang Y."/>
            <person name="Lv Z."/>
            <person name="Lu X."/>
            <person name="Zhang F."/>
            <person name="Jiang W."/>
            <person name="Ma Y."/>
            <person name="Chen M."/>
            <person name="Hao X."/>
            <person name="Li L."/>
            <person name="Tang Y."/>
            <person name="Lv G."/>
            <person name="Zhou Y."/>
            <person name="Sun X."/>
            <person name="Brodelius P.E."/>
            <person name="Rose J.K.C."/>
            <person name="Tang K."/>
        </authorList>
    </citation>
    <scope>NUCLEOTIDE SEQUENCE [LARGE SCALE GENOMIC DNA]</scope>
    <source>
        <strain evidence="9">cv. Huhao1</strain>
        <tissue evidence="8">Leaf</tissue>
    </source>
</reference>
<dbReference type="Gene3D" id="3.40.395.10">
    <property type="entry name" value="Adenoviral Proteinase, Chain A"/>
    <property type="match status" value="1"/>
</dbReference>
<sequence length="1084" mass="125463">MKKTNRKQSDKRTTMIVKHFEENSGFQDNTDRYEFKCKTCKRRFKTYQALGGHKASHKKIKPKNKYHDELCMLSLNTVPTLPYLLYQCKICTEEFETRQKLVWHMRIHRLGKGLNVVEEKDLSQQEAEKEKVESDLESGSSVLTMVELEHRKAEEDERVRGGFGTDVKKVAIQFSCGFMSDLYEVVKARVNIRSKVFLLTKIRDALKDRGDNSYNMFKRTVFGPWLDVRTDDHDSHVLNYLLFHQRNVTNPTFDSPFIFDIGKHTIEMGRREFCLITGFRFGDIYLGHLTNVSSNFMKRVFPKLRSLKGENLLSLLEDKEFNDLSEPDAVRVCLLLAADYCFMGQEPRHVMAKEIVALVDDLDEWNAFPWGEHMWLEFHDRNYMLVSEKRDDYMEAYAREGSSYKAVYNLYGFVFALKILILESFPESKMWWDKIDNALPRGIAWGDLKLFKKSEYNKLFHATTPPQIIVPTAVEKESLYWSSSLEYFDNPCVSFSRENKCVKRDKIRYRLCHNINRKTIATTVRVRTEVHTSVVVDVYSQDDDTSDVAVDESLTRMSNKELLKYVVSLEGRLAVVEKLVKPGKLPTDVNEFDAVPTDKIVIEPSGDVENPKSSVKEPEDVGVEEPMEEDATKEPMEEDAVKEHMEEDAVKSPMEEDAVKAPIVEDSVKEAIEEDELTDFNFFSSLPDNMFQDTQVDDSIDVQQDLGPILDNSWNNEVEAEPCLSPIPSVKVIEAVEAEPCLSPIPSVKVIDVDMHMGDVKTSKVPFLRDRKKGRQLCDPYIPPPPTTPRRSKRGRPSSRIYESSLHALLKTDGNDIQLEPWIEELTRPEGSLGVVNQHPGITMLLRSKKELKFRLSWVNGDFFNKFWFGLVAKDRNRRGWLSDWHIEAWFLYMWHFRPKDADWVMVGPFFDNKVLSGDIPLYYANGTTYGVPWSAENVEKVYFPINEPKIHWALGVLHLRSGLVTIYDSLHGPDDEGKPWWDSWMKKFAAVIPPYLEKADVLAKKNIDPKSYSITFKYEENVPMQVGYYGDCGVWVCIFLYRLTHNLPIPQTDDPADFALAYREQLISFFWKHKKATYVPDFG</sequence>
<protein>
    <submittedName>
        <fullName evidence="8">Phospholipase-like protein</fullName>
    </submittedName>
</protein>
<dbReference type="GO" id="GO:0008270">
    <property type="term" value="F:zinc ion binding"/>
    <property type="evidence" value="ECO:0007669"/>
    <property type="project" value="UniProtKB-KW"/>
</dbReference>
<name>A0A2U1QEU7_ARTAN</name>
<evidence type="ECO:0000256" key="5">
    <source>
        <dbReference type="SAM" id="MobiDB-lite"/>
    </source>
</evidence>
<dbReference type="PROSITE" id="PS00028">
    <property type="entry name" value="ZINC_FINGER_C2H2_1"/>
    <property type="match status" value="2"/>
</dbReference>
<feature type="region of interest" description="Disordered" evidence="5">
    <location>
        <begin position="775"/>
        <end position="797"/>
    </location>
</feature>
<keyword evidence="2" id="KW-0645">Protease</keyword>